<dbReference type="Gene3D" id="1.25.40.10">
    <property type="entry name" value="Tetratricopeptide repeat domain"/>
    <property type="match status" value="1"/>
</dbReference>
<evidence type="ECO:0000313" key="11">
    <source>
        <dbReference type="Proteomes" id="UP000199415"/>
    </source>
</evidence>
<evidence type="ECO:0000256" key="2">
    <source>
        <dbReference type="ARBA" id="ARBA00022692"/>
    </source>
</evidence>
<protein>
    <submittedName>
        <fullName evidence="10">HemY protein</fullName>
    </submittedName>
</protein>
<keyword evidence="3" id="KW-0479">Metal-binding</keyword>
<comment type="subcellular location">
    <subcellularLocation>
        <location evidence="1">Membrane</location>
    </subcellularLocation>
</comment>
<evidence type="ECO:0000313" key="10">
    <source>
        <dbReference type="EMBL" id="SDG30249.1"/>
    </source>
</evidence>
<sequence length="472" mass="52537">MIRGLIFFLKLAVLVAVAVWLADQPGEAVVTWQGYRLETSFGILLLIVAAVAVIAALTYRFWGGLLRVPGNIGQFWRNRRRQHGYRALTQGMVAVAAGEPQEARRFARKADDLLDDPPLTMLLSAQAAQLNGDEEAAARYFTAMLEDPETRFLGLRGLLRQAQHEGNWQAALQYARQAYDIRPETPWVLWALFDLAFKLGETDTALDALRDLHRHDQLTRAETSRRRGVVLTERARRHLAEGNREAADHESREAVKEAPELPPAAAIRARVQLDGDDPRGAAKTIERAWAEHPHPDLVDLYLEAKPSQDAQQRYQTVRRLADRNAGHRESELALGRLALEAGLWDKARTHLGRAAGERASEGICRLMAELEERQHDDREAARQWLRRAADAPADPAWVCTHCGTVAHQWYGQCPQCDTFDSFAWQSPPEIHAGPVQAIETGAPDERARLAVQAGRGGDGDAGANAEESAVER</sequence>
<evidence type="ECO:0000259" key="9">
    <source>
        <dbReference type="Pfam" id="PF18073"/>
    </source>
</evidence>
<dbReference type="Pfam" id="PF18073">
    <property type="entry name" value="Zn_ribbon_LapB"/>
    <property type="match status" value="1"/>
</dbReference>
<keyword evidence="11" id="KW-1185">Reference proteome</keyword>
<organism evidence="10 11">
    <name type="scientific">Limimonas halophila</name>
    <dbReference type="NCBI Taxonomy" id="1082479"/>
    <lineage>
        <taxon>Bacteria</taxon>
        <taxon>Pseudomonadati</taxon>
        <taxon>Pseudomonadota</taxon>
        <taxon>Alphaproteobacteria</taxon>
        <taxon>Rhodospirillales</taxon>
        <taxon>Rhodovibrionaceae</taxon>
        <taxon>Limimonas</taxon>
    </lineage>
</organism>
<dbReference type="InterPro" id="IPR011990">
    <property type="entry name" value="TPR-like_helical_dom_sf"/>
</dbReference>
<feature type="compositionally biased region" description="Basic and acidic residues" evidence="6">
    <location>
        <begin position="239"/>
        <end position="259"/>
    </location>
</feature>
<feature type="domain" description="LapB rubredoxin metal binding" evidence="9">
    <location>
        <begin position="397"/>
        <end position="422"/>
    </location>
</feature>
<evidence type="ECO:0000256" key="6">
    <source>
        <dbReference type="SAM" id="MobiDB-lite"/>
    </source>
</evidence>
<dbReference type="OrthoDB" id="9798343at2"/>
<dbReference type="InterPro" id="IPR041166">
    <property type="entry name" value="Rubredoxin_2"/>
</dbReference>
<reference evidence="10 11" key="1">
    <citation type="submission" date="2016-10" db="EMBL/GenBank/DDBJ databases">
        <authorList>
            <person name="de Groot N.N."/>
        </authorList>
    </citation>
    <scope>NUCLEOTIDE SEQUENCE [LARGE SCALE GENOMIC DNA]</scope>
    <source>
        <strain evidence="10 11">DSM 25584</strain>
    </source>
</reference>
<evidence type="ECO:0000256" key="4">
    <source>
        <dbReference type="ARBA" id="ARBA00022989"/>
    </source>
</evidence>
<dbReference type="InterPro" id="IPR010817">
    <property type="entry name" value="HemY_N"/>
</dbReference>
<feature type="transmembrane region" description="Helical" evidence="7">
    <location>
        <begin position="42"/>
        <end position="62"/>
    </location>
</feature>
<feature type="domain" description="HemY N-terminal" evidence="8">
    <location>
        <begin position="26"/>
        <end position="132"/>
    </location>
</feature>
<dbReference type="PIRSF" id="PIRSF031802">
    <property type="entry name" value="UCP031802"/>
    <property type="match status" value="1"/>
</dbReference>
<dbReference type="GO" id="GO:0016020">
    <property type="term" value="C:membrane"/>
    <property type="evidence" value="ECO:0007669"/>
    <property type="project" value="UniProtKB-SubCell"/>
</dbReference>
<keyword evidence="5 7" id="KW-0472">Membrane</keyword>
<evidence type="ECO:0000256" key="3">
    <source>
        <dbReference type="ARBA" id="ARBA00022723"/>
    </source>
</evidence>
<dbReference type="STRING" id="1082479.SAMN05216241_10891"/>
<dbReference type="Pfam" id="PF14559">
    <property type="entry name" value="TPR_19"/>
    <property type="match status" value="1"/>
</dbReference>
<feature type="region of interest" description="Disordered" evidence="6">
    <location>
        <begin position="239"/>
        <end position="260"/>
    </location>
</feature>
<evidence type="ECO:0000256" key="7">
    <source>
        <dbReference type="SAM" id="Phobius"/>
    </source>
</evidence>
<dbReference type="RefSeq" id="WP_090020747.1">
    <property type="nucleotide sequence ID" value="NZ_FNCE01000008.1"/>
</dbReference>
<dbReference type="Pfam" id="PF07219">
    <property type="entry name" value="HemY_N"/>
    <property type="match status" value="1"/>
</dbReference>
<feature type="compositionally biased region" description="Low complexity" evidence="6">
    <location>
        <begin position="461"/>
        <end position="472"/>
    </location>
</feature>
<proteinExistence type="predicted"/>
<dbReference type="EMBL" id="FNCE01000008">
    <property type="protein sequence ID" value="SDG30249.1"/>
    <property type="molecule type" value="Genomic_DNA"/>
</dbReference>
<name>A0A1G7T6J4_9PROT</name>
<accession>A0A1G7T6J4</accession>
<dbReference type="GO" id="GO:0046872">
    <property type="term" value="F:metal ion binding"/>
    <property type="evidence" value="ECO:0007669"/>
    <property type="project" value="UniProtKB-KW"/>
</dbReference>
<evidence type="ECO:0000256" key="5">
    <source>
        <dbReference type="ARBA" id="ARBA00023136"/>
    </source>
</evidence>
<keyword evidence="2 7" id="KW-0812">Transmembrane</keyword>
<dbReference type="AlphaFoldDB" id="A0A1G7T6J4"/>
<dbReference type="InterPro" id="IPR016982">
    <property type="entry name" value="Mms48"/>
</dbReference>
<dbReference type="SUPFAM" id="SSF48452">
    <property type="entry name" value="TPR-like"/>
    <property type="match status" value="2"/>
</dbReference>
<evidence type="ECO:0000256" key="1">
    <source>
        <dbReference type="ARBA" id="ARBA00004370"/>
    </source>
</evidence>
<keyword evidence="4 7" id="KW-1133">Transmembrane helix</keyword>
<feature type="region of interest" description="Disordered" evidence="6">
    <location>
        <begin position="451"/>
        <end position="472"/>
    </location>
</feature>
<evidence type="ECO:0000259" key="8">
    <source>
        <dbReference type="Pfam" id="PF07219"/>
    </source>
</evidence>
<dbReference type="Proteomes" id="UP000199415">
    <property type="component" value="Unassembled WGS sequence"/>
</dbReference>
<gene>
    <name evidence="10" type="ORF">SAMN05216241_10891</name>
</gene>